<accession>A0A099GLX3</accession>
<name>A0A099GLX3_9RHOB</name>
<evidence type="ECO:0000313" key="2">
    <source>
        <dbReference type="Proteomes" id="UP000029858"/>
    </source>
</evidence>
<dbReference type="AlphaFoldDB" id="A0A099GLX3"/>
<dbReference type="EMBL" id="JRKQ01000001">
    <property type="protein sequence ID" value="KGJ23741.1"/>
    <property type="molecule type" value="Genomic_DNA"/>
</dbReference>
<protein>
    <submittedName>
        <fullName evidence="1">Uncharacterized protein</fullName>
    </submittedName>
</protein>
<dbReference type="Proteomes" id="UP000029858">
    <property type="component" value="Unassembled WGS sequence"/>
</dbReference>
<reference evidence="1 2" key="2">
    <citation type="submission" date="2014-10" db="EMBL/GenBank/DDBJ databases">
        <title>Paracoccus sanguinis sp. nov., isolated from clinical specimens of New York State patients.</title>
        <authorList>
            <person name="Mingle L.A."/>
            <person name="Cole J.A."/>
            <person name="Lapierre P."/>
            <person name="Musser K.A."/>
        </authorList>
    </citation>
    <scope>NUCLEOTIDE SEQUENCE [LARGE SCALE GENOMIC DNA]</scope>
    <source>
        <strain evidence="1 2">5503</strain>
    </source>
</reference>
<sequence>MSTLDLARPAIPTAPPGYVAAAMPALAADPAALKHAALVASAQAAAASRVAWRAYEHSQRARTAALGLAQAAKEAADLAAEAWERYEQAAR</sequence>
<proteinExistence type="predicted"/>
<gene>
    <name evidence="1" type="ORF">IX56_00220</name>
</gene>
<reference evidence="1 2" key="1">
    <citation type="submission" date="2014-09" db="EMBL/GenBank/DDBJ databases">
        <authorList>
            <person name="McGinnis J.M."/>
            <person name="Wolfgang W.J."/>
        </authorList>
    </citation>
    <scope>NUCLEOTIDE SEQUENCE [LARGE SCALE GENOMIC DNA]</scope>
    <source>
        <strain evidence="1 2">5503</strain>
    </source>
</reference>
<organism evidence="1 2">
    <name type="scientific">Paracoccus sanguinis</name>
    <dbReference type="NCBI Taxonomy" id="1545044"/>
    <lineage>
        <taxon>Bacteria</taxon>
        <taxon>Pseudomonadati</taxon>
        <taxon>Pseudomonadota</taxon>
        <taxon>Alphaproteobacteria</taxon>
        <taxon>Rhodobacterales</taxon>
        <taxon>Paracoccaceae</taxon>
        <taxon>Paracoccus</taxon>
    </lineage>
</organism>
<evidence type="ECO:0000313" key="1">
    <source>
        <dbReference type="EMBL" id="KGJ23741.1"/>
    </source>
</evidence>
<comment type="caution">
    <text evidence="1">The sequence shown here is derived from an EMBL/GenBank/DDBJ whole genome shotgun (WGS) entry which is preliminary data.</text>
</comment>
<dbReference type="RefSeq" id="WP_036706258.1">
    <property type="nucleotide sequence ID" value="NZ_JRKQ01000001.1"/>
</dbReference>